<sequence length="266" mass="28554">MSTFVLIDVGGGDLSDPLRLENDTSGNAAIFRVQNNGNLVVLIDGVLITLANHVQISNSLIVGLGLVQTGTASVGFGLTPPADGKLFATKTASSGFIFEGVDTEVTNPFGMLLNFSASSPDDNIRRFLECIDATTARLFIDSDGDVNNHDGIYGTISDETLKQDIEDAASQWDDFKALRFRKFKFKTDVAAHGAGAQTKLGLVAQEVRATSPGLVGSSDMRHDQRDPKKPHVPDMKLTLKQSIVFMKGMKALQEAMLRIEALEAGP</sequence>
<protein>
    <recommendedName>
        <fullName evidence="2">Peptidase S74 domain-containing protein</fullName>
    </recommendedName>
</protein>
<dbReference type="PROSITE" id="PS51688">
    <property type="entry name" value="ICA"/>
    <property type="match status" value="1"/>
</dbReference>
<proteinExistence type="predicted"/>
<organism evidence="3">
    <name type="scientific">marine sediment metagenome</name>
    <dbReference type="NCBI Taxonomy" id="412755"/>
    <lineage>
        <taxon>unclassified sequences</taxon>
        <taxon>metagenomes</taxon>
        <taxon>ecological metagenomes</taxon>
    </lineage>
</organism>
<feature type="region of interest" description="Disordered" evidence="1">
    <location>
        <begin position="213"/>
        <end position="233"/>
    </location>
</feature>
<comment type="caution">
    <text evidence="3">The sequence shown here is derived from an EMBL/GenBank/DDBJ whole genome shotgun (WGS) entry which is preliminary data.</text>
</comment>
<dbReference type="InterPro" id="IPR036388">
    <property type="entry name" value="WH-like_DNA-bd_sf"/>
</dbReference>
<gene>
    <name evidence="3" type="ORF">LCGC14_0686200</name>
</gene>
<dbReference type="AlphaFoldDB" id="A0A0F9TUQ9"/>
<evidence type="ECO:0000256" key="1">
    <source>
        <dbReference type="SAM" id="MobiDB-lite"/>
    </source>
</evidence>
<dbReference type="Gene3D" id="1.10.10.10">
    <property type="entry name" value="Winged helix-like DNA-binding domain superfamily/Winged helix DNA-binding domain"/>
    <property type="match status" value="1"/>
</dbReference>
<dbReference type="EMBL" id="LAZR01001410">
    <property type="protein sequence ID" value="KKN45118.1"/>
    <property type="molecule type" value="Genomic_DNA"/>
</dbReference>
<name>A0A0F9TUQ9_9ZZZZ</name>
<dbReference type="Pfam" id="PF13884">
    <property type="entry name" value="Peptidase_S74"/>
    <property type="match status" value="1"/>
</dbReference>
<evidence type="ECO:0000259" key="2">
    <source>
        <dbReference type="PROSITE" id="PS51688"/>
    </source>
</evidence>
<feature type="compositionally biased region" description="Basic and acidic residues" evidence="1">
    <location>
        <begin position="219"/>
        <end position="233"/>
    </location>
</feature>
<dbReference type="InterPro" id="IPR030392">
    <property type="entry name" value="S74_ICA"/>
</dbReference>
<feature type="domain" description="Peptidase S74" evidence="2">
    <location>
        <begin position="157"/>
        <end position="266"/>
    </location>
</feature>
<reference evidence="3" key="1">
    <citation type="journal article" date="2015" name="Nature">
        <title>Complex archaea that bridge the gap between prokaryotes and eukaryotes.</title>
        <authorList>
            <person name="Spang A."/>
            <person name="Saw J.H."/>
            <person name="Jorgensen S.L."/>
            <person name="Zaremba-Niedzwiedzka K."/>
            <person name="Martijn J."/>
            <person name="Lind A.E."/>
            <person name="van Eijk R."/>
            <person name="Schleper C."/>
            <person name="Guy L."/>
            <person name="Ettema T.J."/>
        </authorList>
    </citation>
    <scope>NUCLEOTIDE SEQUENCE</scope>
</reference>
<evidence type="ECO:0000313" key="3">
    <source>
        <dbReference type="EMBL" id="KKN45118.1"/>
    </source>
</evidence>
<accession>A0A0F9TUQ9</accession>